<comment type="caution">
    <text evidence="1">The sequence shown here is derived from an EMBL/GenBank/DDBJ whole genome shotgun (WGS) entry which is preliminary data.</text>
</comment>
<protein>
    <submittedName>
        <fullName evidence="1">Uncharacterized protein</fullName>
    </submittedName>
</protein>
<evidence type="ECO:0000313" key="1">
    <source>
        <dbReference type="EMBL" id="GIY50939.1"/>
    </source>
</evidence>
<evidence type="ECO:0000313" key="2">
    <source>
        <dbReference type="Proteomes" id="UP001054945"/>
    </source>
</evidence>
<accession>A0AAV4TY55</accession>
<organism evidence="1 2">
    <name type="scientific">Caerostris extrusa</name>
    <name type="common">Bark spider</name>
    <name type="synonym">Caerostris bankana</name>
    <dbReference type="NCBI Taxonomy" id="172846"/>
    <lineage>
        <taxon>Eukaryota</taxon>
        <taxon>Metazoa</taxon>
        <taxon>Ecdysozoa</taxon>
        <taxon>Arthropoda</taxon>
        <taxon>Chelicerata</taxon>
        <taxon>Arachnida</taxon>
        <taxon>Araneae</taxon>
        <taxon>Araneomorphae</taxon>
        <taxon>Entelegynae</taxon>
        <taxon>Araneoidea</taxon>
        <taxon>Araneidae</taxon>
        <taxon>Caerostris</taxon>
    </lineage>
</organism>
<reference evidence="1 2" key="1">
    <citation type="submission" date="2021-06" db="EMBL/GenBank/DDBJ databases">
        <title>Caerostris extrusa draft genome.</title>
        <authorList>
            <person name="Kono N."/>
            <person name="Arakawa K."/>
        </authorList>
    </citation>
    <scope>NUCLEOTIDE SEQUENCE [LARGE SCALE GENOMIC DNA]</scope>
</reference>
<gene>
    <name evidence="1" type="ORF">CEXT_194081</name>
</gene>
<dbReference type="AlphaFoldDB" id="A0AAV4TY55"/>
<keyword evidence="2" id="KW-1185">Reference proteome</keyword>
<dbReference type="EMBL" id="BPLR01012049">
    <property type="protein sequence ID" value="GIY50939.1"/>
    <property type="molecule type" value="Genomic_DNA"/>
</dbReference>
<name>A0AAV4TY55_CAEEX</name>
<sequence length="165" mass="18384">MAPQAAKKRVEILPKHFPNLMLRWKLVCGGGAFKAVIICKENANDSPHKSISCAGCAYKVYENMKAVNHDDSDGAKNQKVIHRYLNRLPRGRKTLLDQCAGRSITIHGLLQSLIKESTPAKSFATGRMEHLFFPRKSTRLDNPSHAWSEGGMASNTLYLPMMYAA</sequence>
<proteinExistence type="predicted"/>
<dbReference type="Proteomes" id="UP001054945">
    <property type="component" value="Unassembled WGS sequence"/>
</dbReference>